<evidence type="ECO:0000313" key="1">
    <source>
        <dbReference type="EMBL" id="GAG77521.1"/>
    </source>
</evidence>
<dbReference type="AlphaFoldDB" id="X1BZG4"/>
<organism evidence="1">
    <name type="scientific">marine sediment metagenome</name>
    <dbReference type="NCBI Taxonomy" id="412755"/>
    <lineage>
        <taxon>unclassified sequences</taxon>
        <taxon>metagenomes</taxon>
        <taxon>ecological metagenomes</taxon>
    </lineage>
</organism>
<dbReference type="EMBL" id="BART01014824">
    <property type="protein sequence ID" value="GAG77521.1"/>
    <property type="molecule type" value="Genomic_DNA"/>
</dbReference>
<reference evidence="1" key="1">
    <citation type="journal article" date="2014" name="Front. Microbiol.">
        <title>High frequency of phylogenetically diverse reductive dehalogenase-homologous genes in deep subseafloor sedimentary metagenomes.</title>
        <authorList>
            <person name="Kawai M."/>
            <person name="Futagami T."/>
            <person name="Toyoda A."/>
            <person name="Takaki Y."/>
            <person name="Nishi S."/>
            <person name="Hori S."/>
            <person name="Arai W."/>
            <person name="Tsubouchi T."/>
            <person name="Morono Y."/>
            <person name="Uchiyama I."/>
            <person name="Ito T."/>
            <person name="Fujiyama A."/>
            <person name="Inagaki F."/>
            <person name="Takami H."/>
        </authorList>
    </citation>
    <scope>NUCLEOTIDE SEQUENCE</scope>
    <source>
        <strain evidence="1">Expedition CK06-06</strain>
    </source>
</reference>
<comment type="caution">
    <text evidence="1">The sequence shown here is derived from an EMBL/GenBank/DDBJ whole genome shotgun (WGS) entry which is preliminary data.</text>
</comment>
<gene>
    <name evidence="1" type="ORF">S01H4_29230</name>
</gene>
<feature type="non-terminal residue" evidence="1">
    <location>
        <position position="1"/>
    </location>
</feature>
<accession>X1BZG4</accession>
<sequence>KDSWRVTPRSILHWIKQDGKSDSGEDDYPA</sequence>
<name>X1BZG4_9ZZZZ</name>
<proteinExistence type="predicted"/>
<protein>
    <submittedName>
        <fullName evidence="1">Uncharacterized protein</fullName>
    </submittedName>
</protein>